<proteinExistence type="predicted"/>
<comment type="caution">
    <text evidence="1">The sequence shown here is derived from an EMBL/GenBank/DDBJ whole genome shotgun (WGS) entry which is preliminary data.</text>
</comment>
<reference evidence="1" key="2">
    <citation type="journal article" date="2021" name="PeerJ">
        <title>Extensive microbial diversity within the chicken gut microbiome revealed by metagenomics and culture.</title>
        <authorList>
            <person name="Gilroy R."/>
            <person name="Ravi A."/>
            <person name="Getino M."/>
            <person name="Pursley I."/>
            <person name="Horton D.L."/>
            <person name="Alikhan N.F."/>
            <person name="Baker D."/>
            <person name="Gharbi K."/>
            <person name="Hall N."/>
            <person name="Watson M."/>
            <person name="Adriaenssens E.M."/>
            <person name="Foster-Nyarko E."/>
            <person name="Jarju S."/>
            <person name="Secka A."/>
            <person name="Antonio M."/>
            <person name="Oren A."/>
            <person name="Chaudhuri R.R."/>
            <person name="La Ragione R."/>
            <person name="Hildebrand F."/>
            <person name="Pallen M.J."/>
        </authorList>
    </citation>
    <scope>NUCLEOTIDE SEQUENCE</scope>
    <source>
        <strain evidence="1">CHK176-22527</strain>
    </source>
</reference>
<dbReference type="Pfam" id="PF12900">
    <property type="entry name" value="Pyridox_ox_2"/>
    <property type="match status" value="1"/>
</dbReference>
<dbReference type="EMBL" id="DVLX01000007">
    <property type="protein sequence ID" value="HIT98720.1"/>
    <property type="molecule type" value="Genomic_DNA"/>
</dbReference>
<name>A0A9D1KV50_9FIRM</name>
<evidence type="ECO:0000313" key="2">
    <source>
        <dbReference type="Proteomes" id="UP000824159"/>
    </source>
</evidence>
<evidence type="ECO:0000313" key="1">
    <source>
        <dbReference type="EMBL" id="HIT98720.1"/>
    </source>
</evidence>
<dbReference type="InterPro" id="IPR012349">
    <property type="entry name" value="Split_barrel_FMN-bd"/>
</dbReference>
<dbReference type="Gene3D" id="2.30.110.10">
    <property type="entry name" value="Electron Transport, Fmn-binding Protein, Chain A"/>
    <property type="match status" value="1"/>
</dbReference>
<accession>A0A9D1KV50</accession>
<gene>
    <name evidence="1" type="ORF">IAD12_00510</name>
</gene>
<organism evidence="1 2">
    <name type="scientific">Candidatus Allocopromorpha excrementavium</name>
    <dbReference type="NCBI Taxonomy" id="2840741"/>
    <lineage>
        <taxon>Bacteria</taxon>
        <taxon>Bacillati</taxon>
        <taxon>Bacillota</taxon>
        <taxon>Clostridia</taxon>
        <taxon>Eubacteriales</taxon>
        <taxon>Eubacteriaceae</taxon>
        <taxon>Eubacteriaceae incertae sedis</taxon>
        <taxon>Candidatus Allocopromorpha</taxon>
    </lineage>
</organism>
<dbReference type="InterPro" id="IPR024747">
    <property type="entry name" value="Pyridox_Oxase-rel"/>
</dbReference>
<protein>
    <submittedName>
        <fullName evidence="1">Pyridoxamine 5'-phosphate oxidase family protein</fullName>
    </submittedName>
</protein>
<dbReference type="SUPFAM" id="SSF50475">
    <property type="entry name" value="FMN-binding split barrel"/>
    <property type="match status" value="1"/>
</dbReference>
<dbReference type="Proteomes" id="UP000824159">
    <property type="component" value="Unassembled WGS sequence"/>
</dbReference>
<dbReference type="AlphaFoldDB" id="A0A9D1KV50"/>
<sequence>MKKEMRRKEKIMSQEECIQVLDTAEYGVLSTISTDNTPYGTPINFVYRDNNIYFHCATEGHKIENIKYNSNACFNVVDSVVLMPEKFNTQYRSVTIFGTIGIVDDDDEKMTAITAIAEKLSPAFPKEADAYIKSAFDDIHILKLSVEHMTGKATRG</sequence>
<dbReference type="PANTHER" id="PTHR34071">
    <property type="entry name" value="5-NITROIMIDAZOLE ANTIBIOTICS RESISTANCE PROTEIN, NIMA-FAMILY-RELATED PROTEIN-RELATED"/>
    <property type="match status" value="1"/>
</dbReference>
<dbReference type="PANTHER" id="PTHR34071:SF2">
    <property type="entry name" value="FLAVIN-NUCLEOTIDE-BINDING PROTEIN"/>
    <property type="match status" value="1"/>
</dbReference>
<reference evidence="1" key="1">
    <citation type="submission" date="2020-10" db="EMBL/GenBank/DDBJ databases">
        <authorList>
            <person name="Gilroy R."/>
        </authorList>
    </citation>
    <scope>NUCLEOTIDE SEQUENCE</scope>
    <source>
        <strain evidence="1">CHK176-22527</strain>
    </source>
</reference>